<protein>
    <submittedName>
        <fullName evidence="6">cAMP-binding domain of CRP or a regulatory subunit of cAMP-dependent protein kinases</fullName>
    </submittedName>
</protein>
<reference evidence="6 7" key="1">
    <citation type="submission" date="2016-10" db="EMBL/GenBank/DDBJ databases">
        <authorList>
            <person name="de Groot N.N."/>
        </authorList>
    </citation>
    <scope>NUCLEOTIDE SEQUENCE [LARGE SCALE GENOMIC DNA]</scope>
    <source>
        <strain evidence="6 7">LMG 24775</strain>
    </source>
</reference>
<keyword evidence="6" id="KW-0418">Kinase</keyword>
<sequence>MAHPTPPSSFALRGIALFEGLGSASLDRIAADCEWRPLQARQPVFSRCSTGSDVFFLVSGRVRITTYSPGGREVSFRDYGPGEHFGDLAAIDGQARSTDVVTLESSLLASLSRQDFLALLAREPAIALRMMEGLAGLVRRLTDRVMELSTLGVPTRLHRELLRLAREAGVSPEHTALISPVPSHSVLASKISTNREQVTRELGALTRRGLLRKEGRQALLVTDVNALQALIAQES</sequence>
<evidence type="ECO:0000256" key="1">
    <source>
        <dbReference type="ARBA" id="ARBA00023015"/>
    </source>
</evidence>
<dbReference type="GO" id="GO:0005829">
    <property type="term" value="C:cytosol"/>
    <property type="evidence" value="ECO:0007669"/>
    <property type="project" value="TreeGrafter"/>
</dbReference>
<keyword evidence="3" id="KW-0804">Transcription</keyword>
<feature type="domain" description="HTH crp-type" evidence="5">
    <location>
        <begin position="151"/>
        <end position="225"/>
    </location>
</feature>
<dbReference type="InterPro" id="IPR000595">
    <property type="entry name" value="cNMP-bd_dom"/>
</dbReference>
<dbReference type="SUPFAM" id="SSF46785">
    <property type="entry name" value="Winged helix' DNA-binding domain"/>
    <property type="match status" value="1"/>
</dbReference>
<evidence type="ECO:0000256" key="3">
    <source>
        <dbReference type="ARBA" id="ARBA00023163"/>
    </source>
</evidence>
<dbReference type="GeneID" id="94690201"/>
<dbReference type="SUPFAM" id="SSF51206">
    <property type="entry name" value="cAMP-binding domain-like"/>
    <property type="match status" value="1"/>
</dbReference>
<dbReference type="InterPro" id="IPR036390">
    <property type="entry name" value="WH_DNA-bd_sf"/>
</dbReference>
<dbReference type="Pfam" id="PF00027">
    <property type="entry name" value="cNMP_binding"/>
    <property type="match status" value="1"/>
</dbReference>
<dbReference type="PANTHER" id="PTHR24567:SF68">
    <property type="entry name" value="DNA-BINDING TRANSCRIPTIONAL DUAL REGULATOR CRP"/>
    <property type="match status" value="1"/>
</dbReference>
<dbReference type="PROSITE" id="PS50042">
    <property type="entry name" value="CNMP_BINDING_3"/>
    <property type="match status" value="1"/>
</dbReference>
<evidence type="ECO:0000313" key="6">
    <source>
        <dbReference type="EMBL" id="SDZ56146.1"/>
    </source>
</evidence>
<dbReference type="PANTHER" id="PTHR24567">
    <property type="entry name" value="CRP FAMILY TRANSCRIPTIONAL REGULATORY PROTEIN"/>
    <property type="match status" value="1"/>
</dbReference>
<feature type="domain" description="Cyclic nucleotide-binding" evidence="4">
    <location>
        <begin position="17"/>
        <end position="137"/>
    </location>
</feature>
<evidence type="ECO:0000259" key="5">
    <source>
        <dbReference type="PROSITE" id="PS51063"/>
    </source>
</evidence>
<keyword evidence="6" id="KW-0808">Transferase</keyword>
<accession>A0A1H3U0X9</accession>
<dbReference type="Gene3D" id="2.60.120.10">
    <property type="entry name" value="Jelly Rolls"/>
    <property type="match status" value="1"/>
</dbReference>
<organism evidence="6 7">
    <name type="scientific">Delftia lacustris</name>
    <dbReference type="NCBI Taxonomy" id="558537"/>
    <lineage>
        <taxon>Bacteria</taxon>
        <taxon>Pseudomonadati</taxon>
        <taxon>Pseudomonadota</taxon>
        <taxon>Betaproteobacteria</taxon>
        <taxon>Burkholderiales</taxon>
        <taxon>Comamonadaceae</taxon>
        <taxon>Delftia</taxon>
    </lineage>
</organism>
<keyword evidence="1" id="KW-0805">Transcription regulation</keyword>
<proteinExistence type="predicted"/>
<dbReference type="InterPro" id="IPR014710">
    <property type="entry name" value="RmlC-like_jellyroll"/>
</dbReference>
<dbReference type="PROSITE" id="PS51063">
    <property type="entry name" value="HTH_CRP_2"/>
    <property type="match status" value="1"/>
</dbReference>
<dbReference type="InterPro" id="IPR018490">
    <property type="entry name" value="cNMP-bd_dom_sf"/>
</dbReference>
<dbReference type="GO" id="GO:0003677">
    <property type="term" value="F:DNA binding"/>
    <property type="evidence" value="ECO:0007669"/>
    <property type="project" value="UniProtKB-KW"/>
</dbReference>
<dbReference type="Gene3D" id="1.10.10.10">
    <property type="entry name" value="Winged helix-like DNA-binding domain superfamily/Winged helix DNA-binding domain"/>
    <property type="match status" value="1"/>
</dbReference>
<dbReference type="EMBL" id="FNPE01000035">
    <property type="protein sequence ID" value="SDZ56146.1"/>
    <property type="molecule type" value="Genomic_DNA"/>
</dbReference>
<evidence type="ECO:0000256" key="2">
    <source>
        <dbReference type="ARBA" id="ARBA00023125"/>
    </source>
</evidence>
<dbReference type="InterPro" id="IPR012318">
    <property type="entry name" value="HTH_CRP"/>
</dbReference>
<name>A0A1H3U0X9_9BURK</name>
<dbReference type="RefSeq" id="WP_074923801.1">
    <property type="nucleotide sequence ID" value="NZ_CP141274.1"/>
</dbReference>
<dbReference type="GO" id="GO:0016301">
    <property type="term" value="F:kinase activity"/>
    <property type="evidence" value="ECO:0007669"/>
    <property type="project" value="UniProtKB-KW"/>
</dbReference>
<dbReference type="Pfam" id="PF13545">
    <property type="entry name" value="HTH_Crp_2"/>
    <property type="match status" value="1"/>
</dbReference>
<dbReference type="SMART" id="SM00100">
    <property type="entry name" value="cNMP"/>
    <property type="match status" value="1"/>
</dbReference>
<dbReference type="InterPro" id="IPR050397">
    <property type="entry name" value="Env_Response_Regulators"/>
</dbReference>
<evidence type="ECO:0000313" key="7">
    <source>
        <dbReference type="Proteomes" id="UP000183417"/>
    </source>
</evidence>
<dbReference type="Proteomes" id="UP000183417">
    <property type="component" value="Unassembled WGS sequence"/>
</dbReference>
<dbReference type="CDD" id="cd00038">
    <property type="entry name" value="CAP_ED"/>
    <property type="match status" value="1"/>
</dbReference>
<keyword evidence="2" id="KW-0238">DNA-binding</keyword>
<dbReference type="InterPro" id="IPR036388">
    <property type="entry name" value="WH-like_DNA-bd_sf"/>
</dbReference>
<evidence type="ECO:0000259" key="4">
    <source>
        <dbReference type="PROSITE" id="PS50042"/>
    </source>
</evidence>
<dbReference type="GO" id="GO:0003700">
    <property type="term" value="F:DNA-binding transcription factor activity"/>
    <property type="evidence" value="ECO:0007669"/>
    <property type="project" value="TreeGrafter"/>
</dbReference>
<dbReference type="AlphaFoldDB" id="A0A1H3U0X9"/>
<gene>
    <name evidence="6" type="ORF">SAMN05421547_13514</name>
</gene>